<feature type="binding site" description="in other chain" evidence="7">
    <location>
        <position position="254"/>
    </location>
    <ligand>
        <name>IMP</name>
        <dbReference type="ChEBI" id="CHEBI:58053"/>
        <note>ligand shared between dimeric partners</note>
    </ligand>
</feature>
<dbReference type="InterPro" id="IPR042110">
    <property type="entry name" value="Adenylosuccinate_synth_dom2"/>
</dbReference>
<evidence type="ECO:0000256" key="7">
    <source>
        <dbReference type="HAMAP-Rule" id="MF_00011"/>
    </source>
</evidence>
<dbReference type="InterPro" id="IPR001114">
    <property type="entry name" value="Adenylosuccinate_synthetase"/>
</dbReference>
<dbReference type="InterPro" id="IPR027417">
    <property type="entry name" value="P-loop_NTPase"/>
</dbReference>
<dbReference type="InterPro" id="IPR042109">
    <property type="entry name" value="Adenylosuccinate_synth_dom1"/>
</dbReference>
<evidence type="ECO:0000313" key="8">
    <source>
        <dbReference type="EMBL" id="RRR74322.1"/>
    </source>
</evidence>
<dbReference type="Gene3D" id="1.10.300.10">
    <property type="entry name" value="Adenylosuccinate Synthetase, subunit A, domain 2"/>
    <property type="match status" value="1"/>
</dbReference>
<dbReference type="EMBL" id="RSAS01000282">
    <property type="protein sequence ID" value="RRR74322.1"/>
    <property type="molecule type" value="Genomic_DNA"/>
</dbReference>
<dbReference type="AlphaFoldDB" id="A0A426U3A4"/>
<keyword evidence="1 7" id="KW-0436">Ligase</keyword>
<evidence type="ECO:0000256" key="2">
    <source>
        <dbReference type="ARBA" id="ARBA00022723"/>
    </source>
</evidence>
<evidence type="ECO:0000256" key="1">
    <source>
        <dbReference type="ARBA" id="ARBA00022598"/>
    </source>
</evidence>
<evidence type="ECO:0000256" key="5">
    <source>
        <dbReference type="ARBA" id="ARBA00022842"/>
    </source>
</evidence>
<keyword evidence="3 7" id="KW-0547">Nucleotide-binding</keyword>
<comment type="function">
    <text evidence="7">Plays an important role in the de novo pathway of purine nucleotide biosynthesis. Catalyzes the first committed step in the biosynthesis of AMP from IMP.</text>
</comment>
<comment type="pathway">
    <text evidence="7">Purine metabolism; AMP biosynthesis via de novo pathway; AMP from IMP: step 1/2.</text>
</comment>
<comment type="catalytic activity">
    <reaction evidence="7">
        <text>IMP + L-aspartate + GTP = N(6)-(1,2-dicarboxyethyl)-AMP + GDP + phosphate + 2 H(+)</text>
        <dbReference type="Rhea" id="RHEA:15753"/>
        <dbReference type="ChEBI" id="CHEBI:15378"/>
        <dbReference type="ChEBI" id="CHEBI:29991"/>
        <dbReference type="ChEBI" id="CHEBI:37565"/>
        <dbReference type="ChEBI" id="CHEBI:43474"/>
        <dbReference type="ChEBI" id="CHEBI:57567"/>
        <dbReference type="ChEBI" id="CHEBI:58053"/>
        <dbReference type="ChEBI" id="CHEBI:58189"/>
        <dbReference type="EC" id="6.3.4.4"/>
    </reaction>
</comment>
<evidence type="ECO:0000313" key="9">
    <source>
        <dbReference type="Proteomes" id="UP000280307"/>
    </source>
</evidence>
<dbReference type="GO" id="GO:0046040">
    <property type="term" value="P:IMP metabolic process"/>
    <property type="evidence" value="ECO:0007669"/>
    <property type="project" value="TreeGrafter"/>
</dbReference>
<dbReference type="GO" id="GO:0005525">
    <property type="term" value="F:GTP binding"/>
    <property type="evidence" value="ECO:0007669"/>
    <property type="project" value="UniProtKB-UniRule"/>
</dbReference>
<keyword evidence="6 7" id="KW-0342">GTP-binding</keyword>
<evidence type="ECO:0000256" key="3">
    <source>
        <dbReference type="ARBA" id="ARBA00022741"/>
    </source>
</evidence>
<keyword evidence="4 7" id="KW-0658">Purine biosynthesis</keyword>
<comment type="caution">
    <text evidence="7">Lacks conserved residue(s) required for the propagation of feature annotation.</text>
</comment>
<feature type="binding site" evidence="7">
    <location>
        <position position="11"/>
    </location>
    <ligand>
        <name>Mg(2+)</name>
        <dbReference type="ChEBI" id="CHEBI:18420"/>
    </ligand>
</feature>
<comment type="caution">
    <text evidence="8">The sequence shown here is derived from an EMBL/GenBank/DDBJ whole genome shotgun (WGS) entry which is preliminary data.</text>
</comment>
<feature type="binding site" description="in other chain" evidence="7">
    <location>
        <position position="239"/>
    </location>
    <ligand>
        <name>IMP</name>
        <dbReference type="ChEBI" id="CHEBI:58053"/>
        <note>ligand shared between dimeric partners</note>
    </ligand>
</feature>
<protein>
    <recommendedName>
        <fullName evidence="7">Adenylosuccinate synthetase</fullName>
        <shortName evidence="7">AMPSase</shortName>
        <shortName evidence="7">AdSS</shortName>
        <ecNumber evidence="7">6.3.4.4</ecNumber>
    </recommendedName>
    <alternativeName>
        <fullName evidence="7">IMP--aspartate ligase</fullName>
    </alternativeName>
</protein>
<feature type="binding site" evidence="7">
    <location>
        <begin position="346"/>
        <end position="348"/>
    </location>
    <ligand>
        <name>GTP</name>
        <dbReference type="ChEBI" id="CHEBI:37565"/>
    </ligand>
</feature>
<dbReference type="GO" id="GO:0005737">
    <property type="term" value="C:cytoplasm"/>
    <property type="evidence" value="ECO:0007669"/>
    <property type="project" value="UniProtKB-SubCell"/>
</dbReference>
<organism evidence="8 9">
    <name type="scientific">Candidatus Viridilinea halotolerans</name>
    <dbReference type="NCBI Taxonomy" id="2491704"/>
    <lineage>
        <taxon>Bacteria</taxon>
        <taxon>Bacillati</taxon>
        <taxon>Chloroflexota</taxon>
        <taxon>Chloroflexia</taxon>
        <taxon>Chloroflexales</taxon>
        <taxon>Chloroflexineae</taxon>
        <taxon>Oscillochloridaceae</taxon>
        <taxon>Candidatus Viridilinea</taxon>
    </lineage>
</organism>
<dbReference type="Pfam" id="PF00709">
    <property type="entry name" value="Adenylsucc_synt"/>
    <property type="match status" value="1"/>
</dbReference>
<reference evidence="8 9" key="1">
    <citation type="submission" date="2018-12" db="EMBL/GenBank/DDBJ databases">
        <title>Genome Sequence of Candidatus Viridilinea halotolerans isolated from saline sulfide-rich spring.</title>
        <authorList>
            <person name="Grouzdev D.S."/>
            <person name="Burganskaya E.I."/>
            <person name="Krutkina M.S."/>
            <person name="Sukhacheva M.V."/>
            <person name="Gorlenko V.M."/>
        </authorList>
    </citation>
    <scope>NUCLEOTIDE SEQUENCE [LARGE SCALE GENOMIC DNA]</scope>
    <source>
        <strain evidence="8">Chok-6</strain>
    </source>
</reference>
<dbReference type="InterPro" id="IPR042111">
    <property type="entry name" value="Adenylosuccinate_synth_dom3"/>
</dbReference>
<feature type="binding site" evidence="7">
    <location>
        <position position="40"/>
    </location>
    <ligand>
        <name>Mg(2+)</name>
        <dbReference type="ChEBI" id="CHEBI:18420"/>
    </ligand>
</feature>
<feature type="binding site" evidence="7">
    <location>
        <begin position="442"/>
        <end position="444"/>
    </location>
    <ligand>
        <name>GTP</name>
        <dbReference type="ChEBI" id="CHEBI:37565"/>
    </ligand>
</feature>
<comment type="cofactor">
    <cofactor evidence="7">
        <name>Mg(2+)</name>
        <dbReference type="ChEBI" id="CHEBI:18420"/>
    </cofactor>
    <text evidence="7">Binds 1 Mg(2+) ion per subunit.</text>
</comment>
<dbReference type="Gene3D" id="3.90.170.10">
    <property type="entry name" value="Adenylosuccinate Synthetase, subunit A, domain 3"/>
    <property type="match status" value="1"/>
</dbReference>
<dbReference type="UniPathway" id="UPA00075">
    <property type="reaction ID" value="UER00335"/>
</dbReference>
<evidence type="ECO:0000256" key="6">
    <source>
        <dbReference type="ARBA" id="ARBA00023134"/>
    </source>
</evidence>
<feature type="binding site" evidence="7">
    <location>
        <begin position="40"/>
        <end position="42"/>
    </location>
    <ligand>
        <name>GTP</name>
        <dbReference type="ChEBI" id="CHEBI:37565"/>
    </ligand>
</feature>
<keyword evidence="7" id="KW-0963">Cytoplasm</keyword>
<comment type="subcellular location">
    <subcellularLocation>
        <location evidence="7">Cytoplasm</location>
    </subcellularLocation>
</comment>
<name>A0A426U3A4_9CHLR</name>
<gene>
    <name evidence="7" type="primary">purA</name>
    <name evidence="8" type="ORF">EI684_07355</name>
</gene>
<sequence>MILTVDLGFGDAGKGSIVDYLTRTHSAHTVVRYNGGAQAGHRVVAPDGRAHVFAQFGAGTLAGAATFLSRHMLLEPLAMLEEERHLTRLGLPDALANVTLDQQALLITPFARALNRLRELARGTQRHGSCGIGIGETVDLALHYPDHAPRAGDLRHPAILSRKLTFLRERAYERLAALRPTLPASPDAAAELDLLHDPDLIPWLLDAYDGFARRVNLVGPEYVCQLLQRDGTIIFEGAQGVLLDEWRGFHPHTTWSTTTLAYADQLLAEAGFTGQTQRIGITRAYATRHGAGPLVSEEPALTAAMPDPANHDHPWQSNFRVGWLDLVQLRYARAVVGPLDHLAVTCLDRLAALPELRICTRYSFSDAAAGTSGLGGNFRGGLGPPRTPLLQLPIVHPPDLNHQAQLTATLMHCTAHTEPLHDAQHLLARLSQTLDLPVTITSWGPSATDKREIEARM</sequence>
<comment type="subunit">
    <text evidence="7">Homodimer.</text>
</comment>
<dbReference type="PANTHER" id="PTHR11846:SF0">
    <property type="entry name" value="ADENYLOSUCCINATE SYNTHETASE"/>
    <property type="match status" value="1"/>
</dbReference>
<dbReference type="GO" id="GO:0004019">
    <property type="term" value="F:adenylosuccinate synthase activity"/>
    <property type="evidence" value="ECO:0007669"/>
    <property type="project" value="UniProtKB-UniRule"/>
</dbReference>
<dbReference type="HAMAP" id="MF_00011">
    <property type="entry name" value="Adenylosucc_synth"/>
    <property type="match status" value="1"/>
</dbReference>
<feature type="binding site" evidence="7">
    <location>
        <position position="150"/>
    </location>
    <ligand>
        <name>IMP</name>
        <dbReference type="ChEBI" id="CHEBI:58053"/>
        <note>ligand shared between dimeric partners</note>
    </ligand>
</feature>
<dbReference type="Proteomes" id="UP000280307">
    <property type="component" value="Unassembled WGS sequence"/>
</dbReference>
<feature type="active site" description="Proton donor" evidence="7">
    <location>
        <position position="41"/>
    </location>
</feature>
<dbReference type="Gene3D" id="3.40.440.10">
    <property type="entry name" value="Adenylosuccinate Synthetase, subunit A, domain 1"/>
    <property type="match status" value="1"/>
</dbReference>
<keyword evidence="5 7" id="KW-0460">Magnesium</keyword>
<dbReference type="PANTHER" id="PTHR11846">
    <property type="entry name" value="ADENYLOSUCCINATE SYNTHETASE"/>
    <property type="match status" value="1"/>
</dbReference>
<feature type="active site" description="Proton acceptor" evidence="7">
    <location>
        <position position="11"/>
    </location>
</feature>
<dbReference type="GO" id="GO:0044208">
    <property type="term" value="P:'de novo' AMP biosynthetic process"/>
    <property type="evidence" value="ECO:0007669"/>
    <property type="project" value="UniProtKB-UniRule"/>
</dbReference>
<evidence type="ECO:0000256" key="4">
    <source>
        <dbReference type="ARBA" id="ARBA00022755"/>
    </source>
</evidence>
<proteinExistence type="inferred from homology"/>
<accession>A0A426U3A4</accession>
<dbReference type="GO" id="GO:0000287">
    <property type="term" value="F:magnesium ion binding"/>
    <property type="evidence" value="ECO:0007669"/>
    <property type="project" value="UniProtKB-UniRule"/>
</dbReference>
<dbReference type="EC" id="6.3.4.4" evidence="7"/>
<dbReference type="SUPFAM" id="SSF52540">
    <property type="entry name" value="P-loop containing nucleoside triphosphate hydrolases"/>
    <property type="match status" value="1"/>
</dbReference>
<dbReference type="SMART" id="SM00788">
    <property type="entry name" value="Adenylsucc_synt"/>
    <property type="match status" value="1"/>
</dbReference>
<keyword evidence="2 7" id="KW-0479">Metal-binding</keyword>
<comment type="similarity">
    <text evidence="7">Belongs to the adenylosuccinate synthetase family.</text>
</comment>